<name>A0A4R9JUE0_9LEPT</name>
<sequence>MRYNLFIKTLLFNLLLTLSSCWANPFWQKYLNVGKDKKDNSTFALGGILSLFAPIAQGTPETLYSVGGSISGLSGSGLKLKNNAEELAISTSGNFLFSDSLRTGTTYSVSVSTQPSNPTQVCSVTNGNGTIVDKNILDISVVCSINSFTIGGLVSGLLGTGLVLQNNLADDLTINADGNFVFPQVIANAGSYSVSVLANPVSPTQVCSPSNQVGTVAGANVENVSIICSTNSYTISGSITGLAGSGLVLRNNSGDDLSISNGATSFLFSTSVADGQTYSVTVATQPTSLSQSCSVTSGSGTVSGSNITGISINCTTQSFAVGGSVTGFAGTGLVLQNNGSNNLPISTDGSFTFSTSLIDGSAYSVTVSSQPTGTSKACSVFQGSGNLSNGNVTNVSVTCLEPTEISQLELWLKADALPLSNGASVSAWNSSFGSFDATQGTGANQPTFNTGFINGLPGVSFDGINDYLQGPGFTVSNNTIFIVGAFYQQTAGNNGIFSFFPASGNDFNNNDGFAITYKDNSATLKPKYERQVGTDVFLLESNTTAGVHLLSFNFGSGTGNIYVDGNVTFSDTFSPISPSVMPSTYVIGARPAVGGFYGRTDFAEIIIYSSKLSNADREKVECYLKAKYNLTFVSNASCS</sequence>
<feature type="signal peptide" evidence="1">
    <location>
        <begin position="1"/>
        <end position="23"/>
    </location>
</feature>
<feature type="chain" id="PRO_5020784370" description="LamG domain-containing protein" evidence="1">
    <location>
        <begin position="24"/>
        <end position="639"/>
    </location>
</feature>
<comment type="caution">
    <text evidence="2">The sequence shown here is derived from an EMBL/GenBank/DDBJ whole genome shotgun (WGS) entry which is preliminary data.</text>
</comment>
<reference evidence="2" key="1">
    <citation type="journal article" date="2019" name="PLoS Negl. Trop. Dis.">
        <title>Revisiting the worldwide diversity of Leptospira species in the environment.</title>
        <authorList>
            <person name="Vincent A.T."/>
            <person name="Schiettekatte O."/>
            <person name="Bourhy P."/>
            <person name="Veyrier F.J."/>
            <person name="Picardeau M."/>
        </authorList>
    </citation>
    <scope>NUCLEOTIDE SEQUENCE [LARGE SCALE GENOMIC DNA]</scope>
    <source>
        <strain evidence="2">201702476</strain>
    </source>
</reference>
<evidence type="ECO:0008006" key="4">
    <source>
        <dbReference type="Google" id="ProtNLM"/>
    </source>
</evidence>
<organism evidence="2 3">
    <name type="scientific">Leptospira ognonensis</name>
    <dbReference type="NCBI Taxonomy" id="2484945"/>
    <lineage>
        <taxon>Bacteria</taxon>
        <taxon>Pseudomonadati</taxon>
        <taxon>Spirochaetota</taxon>
        <taxon>Spirochaetia</taxon>
        <taxon>Leptospirales</taxon>
        <taxon>Leptospiraceae</taxon>
        <taxon>Leptospira</taxon>
    </lineage>
</organism>
<dbReference type="InterPro" id="IPR013320">
    <property type="entry name" value="ConA-like_dom_sf"/>
</dbReference>
<keyword evidence="3" id="KW-1185">Reference proteome</keyword>
<dbReference type="Proteomes" id="UP000297693">
    <property type="component" value="Unassembled WGS sequence"/>
</dbReference>
<evidence type="ECO:0000256" key="1">
    <source>
        <dbReference type="SAM" id="SignalP"/>
    </source>
</evidence>
<protein>
    <recommendedName>
        <fullName evidence="4">LamG domain-containing protein</fullName>
    </recommendedName>
</protein>
<gene>
    <name evidence="2" type="ORF">EHQ58_17505</name>
</gene>
<evidence type="ECO:0000313" key="3">
    <source>
        <dbReference type="Proteomes" id="UP000297693"/>
    </source>
</evidence>
<keyword evidence="1" id="KW-0732">Signal</keyword>
<dbReference type="SUPFAM" id="SSF49899">
    <property type="entry name" value="Concanavalin A-like lectins/glucanases"/>
    <property type="match status" value="1"/>
</dbReference>
<dbReference type="PROSITE" id="PS51257">
    <property type="entry name" value="PROKAR_LIPOPROTEIN"/>
    <property type="match status" value="1"/>
</dbReference>
<proteinExistence type="predicted"/>
<accession>A0A4R9JUE0</accession>
<dbReference type="EMBL" id="RQGD01000046">
    <property type="protein sequence ID" value="TGL56419.1"/>
    <property type="molecule type" value="Genomic_DNA"/>
</dbReference>
<dbReference type="AlphaFoldDB" id="A0A4R9JUE0"/>
<evidence type="ECO:0000313" key="2">
    <source>
        <dbReference type="EMBL" id="TGL56419.1"/>
    </source>
</evidence>